<dbReference type="InterPro" id="IPR001387">
    <property type="entry name" value="Cro/C1-type_HTH"/>
</dbReference>
<dbReference type="STRING" id="1423730.FC75_GL000283"/>
<dbReference type="CDD" id="cd00093">
    <property type="entry name" value="HTH_XRE"/>
    <property type="match status" value="1"/>
</dbReference>
<dbReference type="GO" id="GO:0003677">
    <property type="term" value="F:DNA binding"/>
    <property type="evidence" value="ECO:0007669"/>
    <property type="project" value="InterPro"/>
</dbReference>
<dbReference type="AlphaFoldDB" id="A0A0R2FAY8"/>
<proteinExistence type="predicted"/>
<dbReference type="EMBL" id="AYZJ01000009">
    <property type="protein sequence ID" value="KRN25553.1"/>
    <property type="molecule type" value="Genomic_DNA"/>
</dbReference>
<dbReference type="Pfam" id="PF01381">
    <property type="entry name" value="HTH_3"/>
    <property type="match status" value="1"/>
</dbReference>
<protein>
    <recommendedName>
        <fullName evidence="1">HTH cro/C1-type domain-containing protein</fullName>
    </recommendedName>
</protein>
<evidence type="ECO:0000313" key="2">
    <source>
        <dbReference type="EMBL" id="KRN25553.1"/>
    </source>
</evidence>
<dbReference type="RefSeq" id="WP_056988896.1">
    <property type="nucleotide sequence ID" value="NZ_AYZJ01000009.1"/>
</dbReference>
<organism evidence="2 3">
    <name type="scientific">Lacticaseibacillus camelliae DSM 22697 = JCM 13995</name>
    <dbReference type="NCBI Taxonomy" id="1423730"/>
    <lineage>
        <taxon>Bacteria</taxon>
        <taxon>Bacillati</taxon>
        <taxon>Bacillota</taxon>
        <taxon>Bacilli</taxon>
        <taxon>Lactobacillales</taxon>
        <taxon>Lactobacillaceae</taxon>
        <taxon>Lacticaseibacillus</taxon>
    </lineage>
</organism>
<dbReference type="InterPro" id="IPR010982">
    <property type="entry name" value="Lambda_DNA-bd_dom_sf"/>
</dbReference>
<dbReference type="Gene3D" id="1.10.260.40">
    <property type="entry name" value="lambda repressor-like DNA-binding domains"/>
    <property type="match status" value="1"/>
</dbReference>
<dbReference type="Proteomes" id="UP000050865">
    <property type="component" value="Unassembled WGS sequence"/>
</dbReference>
<dbReference type="Gene3D" id="1.20.1440.140">
    <property type="match status" value="1"/>
</dbReference>
<keyword evidence="3" id="KW-1185">Reference proteome</keyword>
<gene>
    <name evidence="2" type="ORF">FC75_GL000283</name>
</gene>
<comment type="caution">
    <text evidence="2">The sequence shown here is derived from an EMBL/GenBank/DDBJ whole genome shotgun (WGS) entry which is preliminary data.</text>
</comment>
<dbReference type="SMART" id="SM00530">
    <property type="entry name" value="HTH_XRE"/>
    <property type="match status" value="1"/>
</dbReference>
<reference evidence="2 3" key="1">
    <citation type="journal article" date="2015" name="Genome Announc.">
        <title>Expanding the biotechnology potential of lactobacilli through comparative genomics of 213 strains and associated genera.</title>
        <authorList>
            <person name="Sun Z."/>
            <person name="Harris H.M."/>
            <person name="McCann A."/>
            <person name="Guo C."/>
            <person name="Argimon S."/>
            <person name="Zhang W."/>
            <person name="Yang X."/>
            <person name="Jeffery I.B."/>
            <person name="Cooney J.C."/>
            <person name="Kagawa T.F."/>
            <person name="Liu W."/>
            <person name="Song Y."/>
            <person name="Salvetti E."/>
            <person name="Wrobel A."/>
            <person name="Rasinkangas P."/>
            <person name="Parkhill J."/>
            <person name="Rea M.C."/>
            <person name="O'Sullivan O."/>
            <person name="Ritari J."/>
            <person name="Douillard F.P."/>
            <person name="Paul Ross R."/>
            <person name="Yang R."/>
            <person name="Briner A.E."/>
            <person name="Felis G.E."/>
            <person name="de Vos W.M."/>
            <person name="Barrangou R."/>
            <person name="Klaenhammer T.R."/>
            <person name="Caufield P.W."/>
            <person name="Cui Y."/>
            <person name="Zhang H."/>
            <person name="O'Toole P.W."/>
        </authorList>
    </citation>
    <scope>NUCLEOTIDE SEQUENCE [LARGE SCALE GENOMIC DNA]</scope>
    <source>
        <strain evidence="2 3">DSM 22697</strain>
    </source>
</reference>
<name>A0A0R2FAY8_9LACO</name>
<sequence length="176" mass="18792">MAFAIGKYLAAGRAASGKSQEDTALLLGITPGTVAQWENGQIVPTLSQLGQLSRVLGAAPQALVGLKPKKKRLPLIGQRDQSKSVSWGATSDELRRLVLANLISLSASLTTEQAASLQPVLEQHYQLLIQGVTAVAYVVQTMSLGVSKAMRQAGIMFSPAQEADYMAIVRADYIRK</sequence>
<evidence type="ECO:0000259" key="1">
    <source>
        <dbReference type="PROSITE" id="PS50943"/>
    </source>
</evidence>
<dbReference type="PROSITE" id="PS50943">
    <property type="entry name" value="HTH_CROC1"/>
    <property type="match status" value="1"/>
</dbReference>
<dbReference type="SUPFAM" id="SSF47413">
    <property type="entry name" value="lambda repressor-like DNA-binding domains"/>
    <property type="match status" value="1"/>
</dbReference>
<accession>A0A0R2FAY8</accession>
<feature type="domain" description="HTH cro/C1-type" evidence="1">
    <location>
        <begin position="9"/>
        <end position="63"/>
    </location>
</feature>
<dbReference type="InterPro" id="IPR053739">
    <property type="entry name" value="Bact_Immunity_Domain_sf"/>
</dbReference>
<dbReference type="PATRIC" id="fig|1423730.4.peg.299"/>
<evidence type="ECO:0000313" key="3">
    <source>
        <dbReference type="Proteomes" id="UP000050865"/>
    </source>
</evidence>